<dbReference type="Gene3D" id="4.10.75.10">
    <property type="entry name" value="Elafin-like"/>
    <property type="match status" value="3"/>
</dbReference>
<keyword evidence="4" id="KW-1185">Reference proteome</keyword>
<dbReference type="CDD" id="cd00199">
    <property type="entry name" value="WAP"/>
    <property type="match status" value="2"/>
</dbReference>
<feature type="compositionally biased region" description="Acidic residues" evidence="1">
    <location>
        <begin position="431"/>
        <end position="440"/>
    </location>
</feature>
<protein>
    <submittedName>
        <fullName evidence="3">Receptor-binding cancer antigen expressed on SiSo cells</fullName>
    </submittedName>
</protein>
<feature type="domain" description="WAP" evidence="2">
    <location>
        <begin position="72"/>
        <end position="118"/>
    </location>
</feature>
<reference evidence="3 4" key="1">
    <citation type="journal article" date="2024" name="Ann. Entomol. Soc. Am.">
        <title>Genomic analyses of the southern and eastern yellowjacket wasps (Hymenoptera: Vespidae) reveal evolutionary signatures of social life.</title>
        <authorList>
            <person name="Catto M.A."/>
            <person name="Caine P.B."/>
            <person name="Orr S.E."/>
            <person name="Hunt B.G."/>
            <person name="Goodisman M.A.D."/>
        </authorList>
    </citation>
    <scope>NUCLEOTIDE SEQUENCE [LARGE SCALE GENOMIC DNA]</scope>
    <source>
        <strain evidence="3">232</strain>
        <tissue evidence="3">Head and thorax</tissue>
    </source>
</reference>
<name>A0ABD2C8I2_VESMC</name>
<feature type="domain" description="WAP" evidence="2">
    <location>
        <begin position="123"/>
        <end position="170"/>
    </location>
</feature>
<comment type="caution">
    <text evidence="3">The sequence shown here is derived from an EMBL/GenBank/DDBJ whole genome shotgun (WGS) entry which is preliminary data.</text>
</comment>
<dbReference type="InterPro" id="IPR008197">
    <property type="entry name" value="WAP_dom"/>
</dbReference>
<evidence type="ECO:0000259" key="2">
    <source>
        <dbReference type="PROSITE" id="PS51390"/>
    </source>
</evidence>
<organism evidence="3 4">
    <name type="scientific">Vespula maculifrons</name>
    <name type="common">Eastern yellow jacket</name>
    <name type="synonym">Wasp</name>
    <dbReference type="NCBI Taxonomy" id="7453"/>
    <lineage>
        <taxon>Eukaryota</taxon>
        <taxon>Metazoa</taxon>
        <taxon>Ecdysozoa</taxon>
        <taxon>Arthropoda</taxon>
        <taxon>Hexapoda</taxon>
        <taxon>Insecta</taxon>
        <taxon>Pterygota</taxon>
        <taxon>Neoptera</taxon>
        <taxon>Endopterygota</taxon>
        <taxon>Hymenoptera</taxon>
        <taxon>Apocrita</taxon>
        <taxon>Aculeata</taxon>
        <taxon>Vespoidea</taxon>
        <taxon>Vespidae</taxon>
        <taxon>Vespinae</taxon>
        <taxon>Vespula</taxon>
    </lineage>
</organism>
<accession>A0ABD2C8I2</accession>
<dbReference type="Pfam" id="PF00095">
    <property type="entry name" value="WAP"/>
    <property type="match status" value="3"/>
</dbReference>
<dbReference type="PANTHER" id="PTHR15208:SF2">
    <property type="entry name" value="RECEPTOR-BINDING CANCER ANTIGEN EXPRESSED ON SISO CELLS"/>
    <property type="match status" value="1"/>
</dbReference>
<feature type="region of interest" description="Disordered" evidence="1">
    <location>
        <begin position="431"/>
        <end position="481"/>
    </location>
</feature>
<dbReference type="EMBL" id="JAYRBN010000059">
    <property type="protein sequence ID" value="KAL2741351.1"/>
    <property type="molecule type" value="Genomic_DNA"/>
</dbReference>
<gene>
    <name evidence="3" type="ORF">V1477_010412</name>
</gene>
<proteinExistence type="predicted"/>
<dbReference type="SMART" id="SM00217">
    <property type="entry name" value="WAP"/>
    <property type="match status" value="3"/>
</dbReference>
<keyword evidence="3" id="KW-0675">Receptor</keyword>
<feature type="domain" description="WAP" evidence="2">
    <location>
        <begin position="186"/>
        <end position="232"/>
    </location>
</feature>
<dbReference type="PANTHER" id="PTHR15208">
    <property type="entry name" value="RECEPTOR-BINDING CANCER ANTIGEN EXPRESSED ON SISO CELLS CANCER ASSOCIATED SURFACE ANTIGEN RCAS1 ESTROGEN RECEPTOR-BINDING FRAGMENT- ASSOCIATED GENE 9 PROTEIN"/>
    <property type="match status" value="1"/>
</dbReference>
<evidence type="ECO:0000313" key="4">
    <source>
        <dbReference type="Proteomes" id="UP001607303"/>
    </source>
</evidence>
<dbReference type="InterPro" id="IPR036645">
    <property type="entry name" value="Elafin-like_sf"/>
</dbReference>
<dbReference type="InterPro" id="IPR017025">
    <property type="entry name" value="Cancer-assoc_antigen_RCAS1"/>
</dbReference>
<feature type="compositionally biased region" description="Basic and acidic residues" evidence="1">
    <location>
        <begin position="444"/>
        <end position="470"/>
    </location>
</feature>
<evidence type="ECO:0000256" key="1">
    <source>
        <dbReference type="SAM" id="MobiDB-lite"/>
    </source>
</evidence>
<dbReference type="PROSITE" id="PS51390">
    <property type="entry name" value="WAP"/>
    <property type="match status" value="3"/>
</dbReference>
<dbReference type="SUPFAM" id="SSF57256">
    <property type="entry name" value="Elafin-like"/>
    <property type="match status" value="3"/>
</dbReference>
<dbReference type="Proteomes" id="UP001607303">
    <property type="component" value="Unassembled WGS sequence"/>
</dbReference>
<sequence length="481" mass="54160">MKIYQALSKNQTKRSSSPTCQRSVLTSRSRNSFRCSNTFVVCKHLTDFYNNEMASLSSSMLLLITLSTMAFGQYKPGACPPPTPFNIRTNLCNNDMDCNGSEKCCPTSYDGTICVKPITEAVNIVKPGSCPIIPTGRWICTSTCRSDGDCRGIKKCCENRCGALACQNPEVNNDPLDFDYSQPSVIFRKPGFCPLKNTIDKCTPRCVSDYQCSSNQKCCPNKCGSTSCTSSNAVNTGNGYKGSPNSGAVICAGVTCRAQEKCQFDRNTKREKCVREFLVNRLKALVLLLFGVFRRAMCCLRRRRRSSCDSIPLSAVGVVPNASNNLNTELEKWDHWEENPVVVIPDKPVNTVQSKIEQYRQQVTKSTEPPVEEQQPNFFEDMTPKITRQTKLLIKDKKIENVSHNPTKFAVAIDPIPTNELKEWEDNAISWEEETSEEIGDPTKALREYKRREREQRLFEQQQKRLERNARPQPLGAKINS</sequence>
<evidence type="ECO:0000313" key="3">
    <source>
        <dbReference type="EMBL" id="KAL2741351.1"/>
    </source>
</evidence>
<dbReference type="AlphaFoldDB" id="A0ABD2C8I2"/>